<dbReference type="InterPro" id="IPR055130">
    <property type="entry name" value="PreP_C"/>
</dbReference>
<name>A0A7M7RFD1_STRPU</name>
<proteinExistence type="inferred from homology"/>
<dbReference type="Pfam" id="PF22516">
    <property type="entry name" value="PreP_C"/>
    <property type="match status" value="1"/>
</dbReference>
<dbReference type="EnsemblMetazoa" id="XM_787772">
    <property type="protein sequence ID" value="XP_792865"/>
    <property type="gene ID" value="LOC588072"/>
</dbReference>
<dbReference type="Pfam" id="PF05193">
    <property type="entry name" value="Peptidase_M16_C"/>
    <property type="match status" value="1"/>
</dbReference>
<dbReference type="GO" id="GO:0016485">
    <property type="term" value="P:protein processing"/>
    <property type="evidence" value="ECO:0000318"/>
    <property type="project" value="GO_Central"/>
</dbReference>
<dbReference type="InterPro" id="IPR011249">
    <property type="entry name" value="Metalloenz_LuxS/M16"/>
</dbReference>
<evidence type="ECO:0000256" key="8">
    <source>
        <dbReference type="ARBA" id="ARBA00022801"/>
    </source>
</evidence>
<dbReference type="KEGG" id="spu:588072"/>
<keyword evidence="10" id="KW-0482">Metalloprotease</keyword>
<keyword evidence="9" id="KW-0862">Zinc</keyword>
<comment type="cofactor">
    <cofactor evidence="1">
        <name>Zn(2+)</name>
        <dbReference type="ChEBI" id="CHEBI:29105"/>
    </cofactor>
</comment>
<dbReference type="OMA" id="FPFQVHY"/>
<dbReference type="Pfam" id="PF08367">
    <property type="entry name" value="M16C_assoc"/>
    <property type="match status" value="1"/>
</dbReference>
<keyword evidence="14" id="KW-1185">Reference proteome</keyword>
<dbReference type="SMART" id="SM01264">
    <property type="entry name" value="M16C_associated"/>
    <property type="match status" value="1"/>
</dbReference>
<keyword evidence="8" id="KW-0378">Hydrolase</keyword>
<sequence>MLRAAISSSWSRCVLKRRLSAEWRRSYAVVSKAQERAKQYQPGDRLHGFSVEKVVPVPELYLTAVQLRHDKTGAQYLHVAREDTNNVFSVGFRTTPMDSTGVSHILEHTVLCGSQNYPVRDPFFKMLNRSLSTFMNAWTASDYTMYPFSTQNGKDFENLLSVYLDAVFFPRLRQLDFMQEGWRLENEVTEDQSTPIAFKGVVFNEMKGAMSGPDQLFAHSLQSKLLPSHTYSHNSGGEPIRIPDLTWDQLKQFHASHYHPSNSRFYTYGDLPLERHLELIEEKALSHFERLQPHTEVPNESRWASPREHTMYCPPDPMAPDPNKQTTLAASYVIKDVTDAEELVFGQILGSLLVDGPTAPFYHSLIGAGIGSDYAPCIGYSSQTRDSTFSIGLRGLAEEDVDRVKKIIEDTIAKVIRTGFEPERIEAILHKIELSNKHQSTQFGLGVAAALMPSWNHGNDPSTNLKITQLVDSFKAKVAADPNYLQSKVKEYFQDNQHKLWLTMKPQEDYVEEQEREEKEKLDGMVAKLTETDKMDIYERGLELAEEQKREEDMTCLPSLKVSDIDAKAKRTAVETRHMGGVHTQFCEQPTNGITYFRAMFTPDNIPDDLQIYLPLFCNVITKMGAGELDFIEFAQKEELKTGGISTSRHIAQYHSDVMQYEQGIGLSSFCLDRNLPDMFDLLLRVFTSPRLNDMERLATLVRMEAAELANSIVYMGHAFAMKRAGSSLSPSGRLHEIAGGMTQVSFLKGLAEKENLDPVLAHLQTIASLVLNKTNMRCAVNSSPEGVDQAANQLTRFLDNLPGSPLGDSLHLTQASDFSPSEERMHYELPFPVNYMSHAVCGVPYSHPDFPKLRVLARLMSAKYLHREIREKGGAYGGGASMGTEGAFKFYSYRDPNTVETMSAFESSVQWALDGKFTQQDIDEAKLSVFSVVDSPLSPAEKGATLFSTGIDNDMKQETRDALFAVTKDDLRDVAERYLMDGKRTHATTLLGPTTTMTSQGWNILKE</sequence>
<dbReference type="Pfam" id="PF00675">
    <property type="entry name" value="Peptidase_M16"/>
    <property type="match status" value="1"/>
</dbReference>
<dbReference type="InterPro" id="IPR011765">
    <property type="entry name" value="Pept_M16_N"/>
</dbReference>
<dbReference type="PROSITE" id="PS00143">
    <property type="entry name" value="INSULINASE"/>
    <property type="match status" value="1"/>
</dbReference>
<dbReference type="RefSeq" id="XP_792865.3">
    <property type="nucleotide sequence ID" value="XM_787772.5"/>
</dbReference>
<protein>
    <recommendedName>
        <fullName evidence="5">Presequence protease, mitochondrial</fullName>
    </recommendedName>
</protein>
<dbReference type="AlphaFoldDB" id="A0A7M7RFD1"/>
<dbReference type="OrthoDB" id="10250783at2759"/>
<dbReference type="SUPFAM" id="SSF63411">
    <property type="entry name" value="LuxS/MPP-like metallohydrolase"/>
    <property type="match status" value="4"/>
</dbReference>
<evidence type="ECO:0000256" key="3">
    <source>
        <dbReference type="ARBA" id="ARBA00007575"/>
    </source>
</evidence>
<evidence type="ECO:0000256" key="7">
    <source>
        <dbReference type="ARBA" id="ARBA00022723"/>
    </source>
</evidence>
<dbReference type="InterPro" id="IPR007863">
    <property type="entry name" value="Peptidase_M16_C"/>
</dbReference>
<evidence type="ECO:0000256" key="10">
    <source>
        <dbReference type="ARBA" id="ARBA00023049"/>
    </source>
</evidence>
<dbReference type="Gene3D" id="3.30.830.10">
    <property type="entry name" value="Metalloenzyme, LuxS/M16 peptidase-like"/>
    <property type="match status" value="4"/>
</dbReference>
<dbReference type="GeneID" id="588072"/>
<dbReference type="InterPro" id="IPR013578">
    <property type="entry name" value="Peptidase_M16C_assoc"/>
</dbReference>
<keyword evidence="11" id="KW-0496">Mitochondrion</keyword>
<evidence type="ECO:0000313" key="13">
    <source>
        <dbReference type="EnsemblMetazoa" id="XP_792865"/>
    </source>
</evidence>
<feature type="domain" description="Peptidase M16C associated" evidence="12">
    <location>
        <begin position="504"/>
        <end position="751"/>
    </location>
</feature>
<dbReference type="GO" id="GO:0004222">
    <property type="term" value="F:metalloendopeptidase activity"/>
    <property type="evidence" value="ECO:0000318"/>
    <property type="project" value="GO_Central"/>
</dbReference>
<evidence type="ECO:0000256" key="1">
    <source>
        <dbReference type="ARBA" id="ARBA00001947"/>
    </source>
</evidence>
<evidence type="ECO:0000256" key="5">
    <source>
        <dbReference type="ARBA" id="ARBA00020167"/>
    </source>
</evidence>
<dbReference type="FunFam" id="3.30.830.10:FF:000020">
    <property type="entry name" value="Mitochondrial presequence protease"/>
    <property type="match status" value="1"/>
</dbReference>
<evidence type="ECO:0000259" key="12">
    <source>
        <dbReference type="SMART" id="SM01264"/>
    </source>
</evidence>
<reference evidence="14" key="1">
    <citation type="submission" date="2015-02" db="EMBL/GenBank/DDBJ databases">
        <title>Genome sequencing for Strongylocentrotus purpuratus.</title>
        <authorList>
            <person name="Murali S."/>
            <person name="Liu Y."/>
            <person name="Vee V."/>
            <person name="English A."/>
            <person name="Wang M."/>
            <person name="Skinner E."/>
            <person name="Han Y."/>
            <person name="Muzny D.M."/>
            <person name="Worley K.C."/>
            <person name="Gibbs R.A."/>
        </authorList>
    </citation>
    <scope>NUCLEOTIDE SEQUENCE</scope>
</reference>
<reference evidence="13" key="2">
    <citation type="submission" date="2021-01" db="UniProtKB">
        <authorList>
            <consortium name="EnsemblMetazoa"/>
        </authorList>
    </citation>
    <scope>IDENTIFICATION</scope>
</reference>
<evidence type="ECO:0000256" key="2">
    <source>
        <dbReference type="ARBA" id="ARBA00004305"/>
    </source>
</evidence>
<dbReference type="PANTHER" id="PTHR43016:SF13">
    <property type="entry name" value="PRESEQUENCE PROTEASE, MITOCHONDRIAL"/>
    <property type="match status" value="1"/>
</dbReference>
<comment type="subcellular location">
    <subcellularLocation>
        <location evidence="2">Mitochondrion matrix</location>
    </subcellularLocation>
</comment>
<dbReference type="GO" id="GO:0046872">
    <property type="term" value="F:metal ion binding"/>
    <property type="evidence" value="ECO:0007669"/>
    <property type="project" value="UniProtKB-KW"/>
</dbReference>
<dbReference type="PANTHER" id="PTHR43016">
    <property type="entry name" value="PRESEQUENCE PROTEASE"/>
    <property type="match status" value="1"/>
</dbReference>
<dbReference type="CTD" id="10531"/>
<accession>A0A7M7RFD1</accession>
<dbReference type="FunFam" id="3.30.830.10:FF:000011">
    <property type="entry name" value="Presequence protease, mitochondrial"/>
    <property type="match status" value="1"/>
</dbReference>
<evidence type="ECO:0000256" key="9">
    <source>
        <dbReference type="ARBA" id="ARBA00022833"/>
    </source>
</evidence>
<evidence type="ECO:0000256" key="11">
    <source>
        <dbReference type="ARBA" id="ARBA00023128"/>
    </source>
</evidence>
<evidence type="ECO:0000256" key="6">
    <source>
        <dbReference type="ARBA" id="ARBA00022670"/>
    </source>
</evidence>
<keyword evidence="6" id="KW-0645">Protease</keyword>
<dbReference type="Proteomes" id="UP000007110">
    <property type="component" value="Unassembled WGS sequence"/>
</dbReference>
<dbReference type="GO" id="GO:0005759">
    <property type="term" value="C:mitochondrial matrix"/>
    <property type="evidence" value="ECO:0000318"/>
    <property type="project" value="GO_Central"/>
</dbReference>
<comment type="subunit">
    <text evidence="4">Monomer and homodimer; homodimerization is induced by binding of the substrate.</text>
</comment>
<keyword evidence="7" id="KW-0479">Metal-binding</keyword>
<dbReference type="InterPro" id="IPR001431">
    <property type="entry name" value="Pept_M16_Zn_BS"/>
</dbReference>
<organism evidence="13 14">
    <name type="scientific">Strongylocentrotus purpuratus</name>
    <name type="common">Purple sea urchin</name>
    <dbReference type="NCBI Taxonomy" id="7668"/>
    <lineage>
        <taxon>Eukaryota</taxon>
        <taxon>Metazoa</taxon>
        <taxon>Echinodermata</taxon>
        <taxon>Eleutherozoa</taxon>
        <taxon>Echinozoa</taxon>
        <taxon>Echinoidea</taxon>
        <taxon>Euechinoidea</taxon>
        <taxon>Echinacea</taxon>
        <taxon>Camarodonta</taxon>
        <taxon>Echinidea</taxon>
        <taxon>Strongylocentrotidae</taxon>
        <taxon>Strongylocentrotus</taxon>
    </lineage>
</organism>
<dbReference type="FunCoup" id="A0A7M7RFD1">
    <property type="interactions" value="1747"/>
</dbReference>
<evidence type="ECO:0000313" key="14">
    <source>
        <dbReference type="Proteomes" id="UP000007110"/>
    </source>
</evidence>
<comment type="similarity">
    <text evidence="3">Belongs to the peptidase M16 family. PreP subfamily.</text>
</comment>
<evidence type="ECO:0000256" key="4">
    <source>
        <dbReference type="ARBA" id="ARBA00011853"/>
    </source>
</evidence>
<dbReference type="InParanoid" id="A0A7M7RFD1"/>
<dbReference type="FunFam" id="3.30.830.10:FF:000009">
    <property type="entry name" value="Presequence protease, mitochondrial"/>
    <property type="match status" value="1"/>
</dbReference>